<reference evidence="11" key="1">
    <citation type="submission" date="2019-05" db="EMBL/GenBank/DDBJ databases">
        <authorList>
            <consortium name="Pathogen Informatics"/>
        </authorList>
    </citation>
    <scope>NUCLEOTIDE SEQUENCE [LARGE SCALE GENOMIC DNA]</scope>
    <source>
        <strain evidence="11">NCTC12965</strain>
    </source>
</reference>
<dbReference type="FunFam" id="2.60.40.10:FF:000458">
    <property type="entry name" value="Molecular chaperone FimC"/>
    <property type="match status" value="1"/>
</dbReference>
<dbReference type="EMBL" id="CABEEZ010000097">
    <property type="protein sequence ID" value="VTR40866.1"/>
    <property type="molecule type" value="Genomic_DNA"/>
</dbReference>
<keyword evidence="5" id="KW-0574">Periplasm</keyword>
<dbReference type="InterPro" id="IPR016148">
    <property type="entry name" value="Pili_assmbl_chaperone_C"/>
</dbReference>
<dbReference type="InterPro" id="IPR050643">
    <property type="entry name" value="Periplasmic_pilus_chap"/>
</dbReference>
<dbReference type="SUPFAM" id="SSF49584">
    <property type="entry name" value="Periplasmic chaperone C-domain"/>
    <property type="match status" value="1"/>
</dbReference>
<keyword evidence="3" id="KW-1029">Fimbrium biogenesis</keyword>
<keyword evidence="7" id="KW-0393">Immunoglobulin domain</keyword>
<dbReference type="InterPro" id="IPR018046">
    <property type="entry name" value="Pili_assmbl_chaperone_CS"/>
</dbReference>
<dbReference type="InterPro" id="IPR036316">
    <property type="entry name" value="Pili_assmbl_chap_C_dom_sf"/>
</dbReference>
<accession>A0A4U9V335</accession>
<evidence type="ECO:0000256" key="2">
    <source>
        <dbReference type="ARBA" id="ARBA00007399"/>
    </source>
</evidence>
<evidence type="ECO:0000313" key="11">
    <source>
        <dbReference type="EMBL" id="VTR40866.1"/>
    </source>
</evidence>
<dbReference type="Pfam" id="PF02753">
    <property type="entry name" value="PapD_C"/>
    <property type="match status" value="1"/>
</dbReference>
<dbReference type="GO" id="GO:0030288">
    <property type="term" value="C:outer membrane-bounded periplasmic space"/>
    <property type="evidence" value="ECO:0007669"/>
    <property type="project" value="InterPro"/>
</dbReference>
<dbReference type="InterPro" id="IPR008962">
    <property type="entry name" value="PapD-like_sf"/>
</dbReference>
<evidence type="ECO:0000256" key="6">
    <source>
        <dbReference type="ARBA" id="ARBA00023186"/>
    </source>
</evidence>
<dbReference type="AlphaFoldDB" id="A0A4U9V335"/>
<dbReference type="PANTHER" id="PTHR30251:SF9">
    <property type="entry name" value="CHAPERONE PROTEIN CAF1M"/>
    <property type="match status" value="1"/>
</dbReference>
<dbReference type="InterPro" id="IPR016147">
    <property type="entry name" value="Pili_assmbl_chaperone_N"/>
</dbReference>
<dbReference type="GO" id="GO:0071555">
    <property type="term" value="P:cell wall organization"/>
    <property type="evidence" value="ECO:0007669"/>
    <property type="project" value="InterPro"/>
</dbReference>
<dbReference type="PROSITE" id="PS00635">
    <property type="entry name" value="PILI_CHAPERONE"/>
    <property type="match status" value="1"/>
</dbReference>
<evidence type="ECO:0000256" key="1">
    <source>
        <dbReference type="ARBA" id="ARBA00004418"/>
    </source>
</evidence>
<evidence type="ECO:0000256" key="5">
    <source>
        <dbReference type="ARBA" id="ARBA00022764"/>
    </source>
</evidence>
<evidence type="ECO:0000259" key="10">
    <source>
        <dbReference type="Pfam" id="PF02753"/>
    </source>
</evidence>
<name>A0A4U9V335_SERFO</name>
<evidence type="ECO:0000256" key="4">
    <source>
        <dbReference type="ARBA" id="ARBA00022729"/>
    </source>
</evidence>
<dbReference type="Pfam" id="PF00345">
    <property type="entry name" value="PapD_N"/>
    <property type="match status" value="1"/>
</dbReference>
<protein>
    <submittedName>
        <fullName evidence="11">Chaperone protein fimC</fullName>
    </submittedName>
</protein>
<evidence type="ECO:0000256" key="7">
    <source>
        <dbReference type="ARBA" id="ARBA00023319"/>
    </source>
</evidence>
<keyword evidence="4" id="KW-0732">Signal</keyword>
<evidence type="ECO:0000256" key="3">
    <source>
        <dbReference type="ARBA" id="ARBA00022558"/>
    </source>
</evidence>
<dbReference type="PANTHER" id="PTHR30251">
    <property type="entry name" value="PILUS ASSEMBLY CHAPERONE"/>
    <property type="match status" value="1"/>
</dbReference>
<comment type="similarity">
    <text evidence="2 8">Belongs to the periplasmic pilus chaperone family.</text>
</comment>
<dbReference type="InterPro" id="IPR001829">
    <property type="entry name" value="Pili_assmbl_chaperone_bac"/>
</dbReference>
<dbReference type="InterPro" id="IPR013783">
    <property type="entry name" value="Ig-like_fold"/>
</dbReference>
<gene>
    <name evidence="11" type="primary">fimC_7</name>
    <name evidence="11" type="ORF">NCTC12965_04568</name>
</gene>
<dbReference type="PRINTS" id="PR00969">
    <property type="entry name" value="CHAPERONPILI"/>
</dbReference>
<comment type="subcellular location">
    <subcellularLocation>
        <location evidence="1 8">Periplasm</location>
    </subcellularLocation>
</comment>
<sequence>MVALLASASVGPGRCGYWRYALIYDGGKKESSLSVNNPDKVPYLIQSWVETTTGGAEKAPFMITPPLFRLDGGQQNVLRVIRAGGNLPSDKESMFWMNIKSIPSVTKDTNQNTLQIAVKTRIKLIYRPEGLNGTPEDQTEKLTWRRSGNNLQVTNPTPFYMNFQEVKVAGKGVKDVTYVAPMSSATFALPAGTSGGSISWKIISDYGAVGDAHTGSL</sequence>
<evidence type="ECO:0000259" key="9">
    <source>
        <dbReference type="Pfam" id="PF00345"/>
    </source>
</evidence>
<dbReference type="SUPFAM" id="SSF49354">
    <property type="entry name" value="PapD-like"/>
    <property type="match status" value="1"/>
</dbReference>
<feature type="domain" description="Pili assembly chaperone C-terminal" evidence="10">
    <location>
        <begin position="153"/>
        <end position="209"/>
    </location>
</feature>
<evidence type="ECO:0000256" key="8">
    <source>
        <dbReference type="RuleBase" id="RU003918"/>
    </source>
</evidence>
<proteinExistence type="inferred from homology"/>
<feature type="domain" description="Pili assembly chaperone N-terminal" evidence="9">
    <location>
        <begin position="22"/>
        <end position="131"/>
    </location>
</feature>
<keyword evidence="6 8" id="KW-0143">Chaperone</keyword>
<dbReference type="Gene3D" id="2.60.40.10">
    <property type="entry name" value="Immunoglobulins"/>
    <property type="match status" value="2"/>
</dbReference>
<organism evidence="11">
    <name type="scientific">Serratia fonticola</name>
    <dbReference type="NCBI Taxonomy" id="47917"/>
    <lineage>
        <taxon>Bacteria</taxon>
        <taxon>Pseudomonadati</taxon>
        <taxon>Pseudomonadota</taxon>
        <taxon>Gammaproteobacteria</taxon>
        <taxon>Enterobacterales</taxon>
        <taxon>Yersiniaceae</taxon>
        <taxon>Serratia</taxon>
    </lineage>
</organism>